<dbReference type="PANTHER" id="PTHR32305:SF15">
    <property type="entry name" value="PROTEIN RHSA-RELATED"/>
    <property type="match status" value="1"/>
</dbReference>
<evidence type="ECO:0000313" key="4">
    <source>
        <dbReference type="EMBL" id="MFG6468303.1"/>
    </source>
</evidence>
<dbReference type="EMBL" id="JBIGIB010000005">
    <property type="protein sequence ID" value="MFG6468303.1"/>
    <property type="molecule type" value="Genomic_DNA"/>
</dbReference>
<protein>
    <submittedName>
        <fullName evidence="4">RHS repeat-associated core domain-containing protein</fullName>
    </submittedName>
</protein>
<dbReference type="Proteomes" id="UP001606303">
    <property type="component" value="Unassembled WGS sequence"/>
</dbReference>
<dbReference type="RefSeq" id="WP_394386384.1">
    <property type="nucleotide sequence ID" value="NZ_JBIGIB010000005.1"/>
</dbReference>
<keyword evidence="1" id="KW-0677">Repeat</keyword>
<name>A0ABW7H292_9BURK</name>
<evidence type="ECO:0000256" key="2">
    <source>
        <dbReference type="SAM" id="MobiDB-lite"/>
    </source>
</evidence>
<keyword evidence="5" id="KW-1185">Reference proteome</keyword>
<accession>A0ABW7H292</accession>
<dbReference type="InterPro" id="IPR022385">
    <property type="entry name" value="Rhs_assc_core"/>
</dbReference>
<feature type="domain" description="Teneurin-like YD-shell" evidence="3">
    <location>
        <begin position="13"/>
        <end position="206"/>
    </location>
</feature>
<dbReference type="PANTHER" id="PTHR32305">
    <property type="match status" value="1"/>
</dbReference>
<dbReference type="InterPro" id="IPR050708">
    <property type="entry name" value="T6SS_VgrG/RHS"/>
</dbReference>
<evidence type="ECO:0000256" key="1">
    <source>
        <dbReference type="ARBA" id="ARBA00022737"/>
    </source>
</evidence>
<feature type="region of interest" description="Disordered" evidence="2">
    <location>
        <begin position="1"/>
        <end position="26"/>
    </location>
</feature>
<dbReference type="Pfam" id="PF25023">
    <property type="entry name" value="TEN_YD-shell"/>
    <property type="match status" value="1"/>
</dbReference>
<evidence type="ECO:0000259" key="3">
    <source>
        <dbReference type="Pfam" id="PF25023"/>
    </source>
</evidence>
<dbReference type="InterPro" id="IPR056823">
    <property type="entry name" value="TEN-like_YD-shell"/>
</dbReference>
<dbReference type="NCBIfam" id="TIGR03696">
    <property type="entry name" value="Rhs_assc_core"/>
    <property type="match status" value="1"/>
</dbReference>
<evidence type="ECO:0000313" key="5">
    <source>
        <dbReference type="Proteomes" id="UP001606303"/>
    </source>
</evidence>
<sequence length="424" mass="45575">MRAALTNPARSLSYDPDGSTLSDAQAGSSTGYTATYGVQGHLATLTQGSSAGVEYTYDTMAHRIKRAQWTGSSTSARTITVYAYDQSHHLLGEYAADGTALTEYVWLGDTPVAVIKTAGAGMQLYAVHTDHLDTPRMLLDAAGNLRWRWMGEPFGAMPAEEQPTAGQPAVQHNLRFPGQEYEALGGKHYNYFRVYDPGLGRYVQSDPIGLAGGINTYAYVNGNPLMYMDPYGLWAWGDPLPDWLVDGAAGFGDTLSFGGTRVVRRWMGTDGAVNRCSIAYSNGEWGAIGLSLAFGGAHLGRNALNQMGRAGDLGTRVARGVGRVFSDGRSWGAVRDTWSVAAGNGERWLAANGQSLHHWLIPQRFAEVNAGFNYMAISAGFNSWMNGSTAFRTAVEWGFRGSVAGIYGAPLTAAVSRDDCTCQK</sequence>
<proteinExistence type="predicted"/>
<organism evidence="4 5">
    <name type="scientific">Pelomonas baiyunensis</name>
    <dbReference type="NCBI Taxonomy" id="3299026"/>
    <lineage>
        <taxon>Bacteria</taxon>
        <taxon>Pseudomonadati</taxon>
        <taxon>Pseudomonadota</taxon>
        <taxon>Betaproteobacteria</taxon>
        <taxon>Burkholderiales</taxon>
        <taxon>Sphaerotilaceae</taxon>
        <taxon>Roseateles</taxon>
    </lineage>
</organism>
<gene>
    <name evidence="4" type="ORF">ACG01O_16875</name>
</gene>
<comment type="caution">
    <text evidence="4">The sequence shown here is derived from an EMBL/GenBank/DDBJ whole genome shotgun (WGS) entry which is preliminary data.</text>
</comment>
<reference evidence="4 5" key="1">
    <citation type="submission" date="2024-08" db="EMBL/GenBank/DDBJ databases">
        <authorList>
            <person name="Lu H."/>
        </authorList>
    </citation>
    <scope>NUCLEOTIDE SEQUENCE [LARGE SCALE GENOMIC DNA]</scope>
    <source>
        <strain evidence="4 5">BYS87W</strain>
    </source>
</reference>
<dbReference type="Gene3D" id="2.180.10.10">
    <property type="entry name" value="RHS repeat-associated core"/>
    <property type="match status" value="1"/>
</dbReference>